<organism evidence="1 2">
    <name type="scientific">Erwinia phage pEa_SNUABM_7</name>
    <dbReference type="NCBI Taxonomy" id="2866695"/>
    <lineage>
        <taxon>Viruses</taxon>
        <taxon>Duplodnaviria</taxon>
        <taxon>Heunggongvirae</taxon>
        <taxon>Uroviricota</taxon>
        <taxon>Caudoviricetes</taxon>
        <taxon>Snuvirus</taxon>
        <taxon>Snuvirus SNUABM7</taxon>
    </lineage>
</organism>
<sequence>MYRFQTCPIEGTKELVVYRHPSFSNYGLALKVNRTGEQDAVQCDIVSGNIDGVSRLDAITDHTAPLDVQLWAFTCMHILRESVNIESINLDTLFSNNGGIVYYGTSGE</sequence>
<accession>A0AAE8BKI1</accession>
<proteinExistence type="predicted"/>
<evidence type="ECO:0000313" key="1">
    <source>
        <dbReference type="EMBL" id="QYW04675.1"/>
    </source>
</evidence>
<gene>
    <name evidence="1" type="ORF">pEaSNUABM7_00007</name>
</gene>
<dbReference type="Proteomes" id="UP000827609">
    <property type="component" value="Segment"/>
</dbReference>
<evidence type="ECO:0000313" key="2">
    <source>
        <dbReference type="Proteomes" id="UP000827609"/>
    </source>
</evidence>
<name>A0AAE8BKI1_9CAUD</name>
<reference evidence="1" key="1">
    <citation type="submission" date="2021-06" db="EMBL/GenBank/DDBJ databases">
        <title>Complete genome sequence of Erwinia phage pEa_SNUABM_7.</title>
        <authorList>
            <person name="Kim S.G."/>
            <person name="Park S.C."/>
        </authorList>
    </citation>
    <scope>NUCLEOTIDE SEQUENCE</scope>
</reference>
<keyword evidence="2" id="KW-1185">Reference proteome</keyword>
<dbReference type="EMBL" id="MZ475896">
    <property type="protein sequence ID" value="QYW04675.1"/>
    <property type="molecule type" value="Genomic_DNA"/>
</dbReference>
<protein>
    <submittedName>
        <fullName evidence="1">Uncharacterized protein</fullName>
    </submittedName>
</protein>